<feature type="region of interest" description="Disordered" evidence="4">
    <location>
        <begin position="288"/>
        <end position="324"/>
    </location>
</feature>
<dbReference type="PANTHER" id="PTHR31874">
    <property type="entry name" value="CCT MOTIF FAMILY PROTEIN, EXPRESSED"/>
    <property type="match status" value="1"/>
</dbReference>
<dbReference type="AlphaFoldDB" id="A0A5J9VBY2"/>
<dbReference type="Pfam" id="PF08268">
    <property type="entry name" value="FBA_3"/>
    <property type="match status" value="1"/>
</dbReference>
<dbReference type="NCBIfam" id="TIGR01640">
    <property type="entry name" value="F_box_assoc_1"/>
    <property type="match status" value="1"/>
</dbReference>
<evidence type="ECO:0000313" key="6">
    <source>
        <dbReference type="EMBL" id="TVU33466.1"/>
    </source>
</evidence>
<evidence type="ECO:0000256" key="4">
    <source>
        <dbReference type="SAM" id="MobiDB-lite"/>
    </source>
</evidence>
<gene>
    <name evidence="6" type="ORF">EJB05_25286</name>
</gene>
<dbReference type="PROSITE" id="PS51017">
    <property type="entry name" value="CCT"/>
    <property type="match status" value="1"/>
</dbReference>
<feature type="domain" description="CCT" evidence="5">
    <location>
        <begin position="425"/>
        <end position="467"/>
    </location>
</feature>
<evidence type="ECO:0000256" key="3">
    <source>
        <dbReference type="PROSITE-ProRule" id="PRU00357"/>
    </source>
</evidence>
<evidence type="ECO:0000313" key="7">
    <source>
        <dbReference type="Proteomes" id="UP000324897"/>
    </source>
</evidence>
<reference evidence="6 7" key="1">
    <citation type="journal article" date="2019" name="Sci. Rep.">
        <title>A high-quality genome of Eragrostis curvula grass provides insights into Poaceae evolution and supports new strategies to enhance forage quality.</title>
        <authorList>
            <person name="Carballo J."/>
            <person name="Santos B.A.C.M."/>
            <person name="Zappacosta D."/>
            <person name="Garbus I."/>
            <person name="Selva J.P."/>
            <person name="Gallo C.A."/>
            <person name="Diaz A."/>
            <person name="Albertini E."/>
            <person name="Caccamo M."/>
            <person name="Echenique V."/>
        </authorList>
    </citation>
    <scope>NUCLEOTIDE SEQUENCE [LARGE SCALE GENOMIC DNA]</scope>
    <source>
        <strain evidence="7">cv. Victoria</strain>
        <tissue evidence="6">Leaf</tissue>
    </source>
</reference>
<keyword evidence="7" id="KW-1185">Reference proteome</keyword>
<dbReference type="InterPro" id="IPR052453">
    <property type="entry name" value="CONSTANS-like_ZF"/>
</dbReference>
<proteinExistence type="predicted"/>
<feature type="compositionally biased region" description="Low complexity" evidence="4">
    <location>
        <begin position="34"/>
        <end position="58"/>
    </location>
</feature>
<name>A0A5J9VBY2_9POAL</name>
<dbReference type="InterPro" id="IPR013187">
    <property type="entry name" value="F-box-assoc_dom_typ3"/>
</dbReference>
<dbReference type="Pfam" id="PF06203">
    <property type="entry name" value="CCT"/>
    <property type="match status" value="1"/>
</dbReference>
<organism evidence="6 7">
    <name type="scientific">Eragrostis curvula</name>
    <name type="common">weeping love grass</name>
    <dbReference type="NCBI Taxonomy" id="38414"/>
    <lineage>
        <taxon>Eukaryota</taxon>
        <taxon>Viridiplantae</taxon>
        <taxon>Streptophyta</taxon>
        <taxon>Embryophyta</taxon>
        <taxon>Tracheophyta</taxon>
        <taxon>Spermatophyta</taxon>
        <taxon>Magnoliopsida</taxon>
        <taxon>Liliopsida</taxon>
        <taxon>Poales</taxon>
        <taxon>Poaceae</taxon>
        <taxon>PACMAD clade</taxon>
        <taxon>Chloridoideae</taxon>
        <taxon>Eragrostideae</taxon>
        <taxon>Eragrostidinae</taxon>
        <taxon>Eragrostis</taxon>
    </lineage>
</organism>
<protein>
    <recommendedName>
        <fullName evidence="5">CCT domain-containing protein</fullName>
    </recommendedName>
</protein>
<feature type="region of interest" description="Disordered" evidence="4">
    <location>
        <begin position="349"/>
        <end position="371"/>
    </location>
</feature>
<dbReference type="Gramene" id="TVU33466">
    <property type="protein sequence ID" value="TVU33466"/>
    <property type="gene ID" value="EJB05_25286"/>
</dbReference>
<feature type="region of interest" description="Disordered" evidence="4">
    <location>
        <begin position="87"/>
        <end position="106"/>
    </location>
</feature>
<dbReference type="OrthoDB" id="153872at2759"/>
<dbReference type="PANTHER" id="PTHR31874:SF10">
    <property type="entry name" value="PROTEIN CHLOROPLAST IMPORT APPARATUS 2"/>
    <property type="match status" value="1"/>
</dbReference>
<evidence type="ECO:0000259" key="5">
    <source>
        <dbReference type="PROSITE" id="PS51017"/>
    </source>
</evidence>
<dbReference type="InterPro" id="IPR010402">
    <property type="entry name" value="CCT_domain"/>
</dbReference>
<accession>A0A5J9VBY2</accession>
<sequence length="754" mass="82091">MSSCIPTGLRLDLDMVKAATPPGAHSSPLRPVHSSPSSTLSEASNTSSSATSVSLKSARAPRKRPNQAYNEAAALLASIHPSVFPVKKSPKTAAPRGPPARQLSGLTAAFDPSSDLLPPLPVLADSAFLLRDTPSPHPQSPSGAKNCSSPAPVSSVFRDFRDPVPSPATPDTADELGEIDFDDDCFDAESILDVDEVAAGGAAEGIDSIMGSLTVESSPATTSDDSILSSSGIHPYLRSLMVVGLAGRFELGLGFRHGARPNLNRALKRRDDDGAWWMWPAVPVKDLTVAPPPPPPATPEASNTEMPQAPAAAPEKKKSKKKKVVKVEKVMAKGRDELPNAKCKEEAIDAANGDGDGDADSTPAKAPKTGLGLKLDTDEVLKAWSDKGSMFAEGSTTESPTSAADMRAKLADIDLFPENGAGGIREASVLRYKEKRRTRLFSKKIRYQVRKGRSERRRGHRDPAPPPVLRARAVCRAWRRITSSRAFTAAHAGRRPLELIVQLHDGSDTLDTVPLATLDEAARRSLHVRYPEFPRRANEIFWTGYTLIASCDGLLLFERSTCIGRDLFVCNPVTRQWTTLPRLLPGACTLPCGFYIHGPSGEHRVLCLVTDYQQGWHYASSLEVAESRRVGPGFPLKRIGNDKPVACLNLRGKLHWLQHPEVLFSRDNTHPGKILAFDTVSETFRQISRPPRDRRYEQFFLLEMEGMLAMTAIVNGAMDVWVLEDYNDDRSWTRRHRVVDPAAAVVACVLGDQY</sequence>
<comment type="subcellular location">
    <subcellularLocation>
        <location evidence="1 3">Nucleus</location>
    </subcellularLocation>
</comment>
<evidence type="ECO:0000256" key="1">
    <source>
        <dbReference type="ARBA" id="ARBA00004123"/>
    </source>
</evidence>
<feature type="non-terminal residue" evidence="6">
    <location>
        <position position="1"/>
    </location>
</feature>
<dbReference type="Proteomes" id="UP000324897">
    <property type="component" value="Chromosome 1"/>
</dbReference>
<dbReference type="GO" id="GO:0006355">
    <property type="term" value="P:regulation of DNA-templated transcription"/>
    <property type="evidence" value="ECO:0007669"/>
    <property type="project" value="TreeGrafter"/>
</dbReference>
<dbReference type="InterPro" id="IPR017451">
    <property type="entry name" value="F-box-assoc_interact_dom"/>
</dbReference>
<feature type="region of interest" description="Disordered" evidence="4">
    <location>
        <begin position="19"/>
        <end position="65"/>
    </location>
</feature>
<feature type="region of interest" description="Disordered" evidence="4">
    <location>
        <begin position="131"/>
        <end position="175"/>
    </location>
</feature>
<keyword evidence="2 3" id="KW-0539">Nucleus</keyword>
<dbReference type="EMBL" id="RWGY01000011">
    <property type="protein sequence ID" value="TVU33466.1"/>
    <property type="molecule type" value="Genomic_DNA"/>
</dbReference>
<feature type="compositionally biased region" description="Polar residues" evidence="4">
    <location>
        <begin position="140"/>
        <end position="152"/>
    </location>
</feature>
<dbReference type="GO" id="GO:0005634">
    <property type="term" value="C:nucleus"/>
    <property type="evidence" value="ECO:0007669"/>
    <property type="project" value="UniProtKB-SubCell"/>
</dbReference>
<evidence type="ECO:0000256" key="2">
    <source>
        <dbReference type="ARBA" id="ARBA00023242"/>
    </source>
</evidence>
<comment type="caution">
    <text evidence="6">The sequence shown here is derived from an EMBL/GenBank/DDBJ whole genome shotgun (WGS) entry which is preliminary data.</text>
</comment>